<sequence>MMNIAEFKKLLEKDRPDGHLSVQLRALWYDAKGDWNTAHNLIDHLGDLASARIHAYLHRKEGDIWNADYWYAKAGEKRPQLSLEQEWEELVQRFL</sequence>
<dbReference type="AlphaFoldDB" id="A0AAU7K6X1"/>
<dbReference type="RefSeq" id="WP_406825649.1">
    <property type="nucleotide sequence ID" value="NZ_CP157485.1"/>
</dbReference>
<evidence type="ECO:0000313" key="1">
    <source>
        <dbReference type="EMBL" id="XBO48263.1"/>
    </source>
</evidence>
<reference evidence="1" key="1">
    <citation type="submission" date="2024-05" db="EMBL/GenBank/DDBJ databases">
        <authorList>
            <person name="Kim S."/>
            <person name="Heo J."/>
            <person name="Choi H."/>
            <person name="Choi Y."/>
            <person name="Kwon S.-W."/>
            <person name="Kim Y."/>
        </authorList>
    </citation>
    <scope>NUCLEOTIDE SEQUENCE</scope>
    <source>
        <strain evidence="1">KACC 23697</strain>
    </source>
</reference>
<dbReference type="EMBL" id="CP157485">
    <property type="protein sequence ID" value="XBO48263.1"/>
    <property type="molecule type" value="Genomic_DNA"/>
</dbReference>
<organism evidence="1">
    <name type="scientific">Pedobacter sp. KACC 23697</name>
    <dbReference type="NCBI Taxonomy" id="3149230"/>
    <lineage>
        <taxon>Bacteria</taxon>
        <taxon>Pseudomonadati</taxon>
        <taxon>Bacteroidota</taxon>
        <taxon>Sphingobacteriia</taxon>
        <taxon>Sphingobacteriales</taxon>
        <taxon>Sphingobacteriaceae</taxon>
        <taxon>Pedobacter</taxon>
    </lineage>
</organism>
<protein>
    <submittedName>
        <fullName evidence="1">Uncharacterized protein</fullName>
    </submittedName>
</protein>
<name>A0AAU7K6X1_9SPHI</name>
<gene>
    <name evidence="1" type="ORF">ABEG20_01445</name>
</gene>
<proteinExistence type="predicted"/>
<accession>A0AAU7K6X1</accession>